<keyword evidence="3" id="KW-1185">Reference proteome</keyword>
<name>A0A8H8DIL9_9FUNG</name>
<comment type="caution">
    <text evidence="2">The sequence shown here is derived from an EMBL/GenBank/DDBJ whole genome shotgun (WGS) entry which is preliminary data.</text>
</comment>
<gene>
    <name evidence="2" type="ORF">BJ554DRAFT_393</name>
</gene>
<proteinExistence type="predicted"/>
<evidence type="ECO:0000313" key="2">
    <source>
        <dbReference type="EMBL" id="KAG5459232.1"/>
    </source>
</evidence>
<feature type="domain" description="Phytase-like" evidence="1">
    <location>
        <begin position="65"/>
        <end position="216"/>
    </location>
</feature>
<protein>
    <recommendedName>
        <fullName evidence="1">Phytase-like domain-containing protein</fullName>
    </recommendedName>
</protein>
<dbReference type="InterPro" id="IPR015943">
    <property type="entry name" value="WD40/YVTN_repeat-like_dom_sf"/>
</dbReference>
<evidence type="ECO:0000313" key="3">
    <source>
        <dbReference type="Proteomes" id="UP000673691"/>
    </source>
</evidence>
<dbReference type="EMBL" id="JAEFCI010007175">
    <property type="protein sequence ID" value="KAG5459232.1"/>
    <property type="molecule type" value="Genomic_DNA"/>
</dbReference>
<dbReference type="Proteomes" id="UP000673691">
    <property type="component" value="Unassembled WGS sequence"/>
</dbReference>
<dbReference type="InterPro" id="IPR027372">
    <property type="entry name" value="Phytase-like_dom"/>
</dbReference>
<accession>A0A8H8DIL9</accession>
<reference evidence="2 3" key="1">
    <citation type="journal article" name="Sci. Rep.">
        <title>Genome-scale phylogenetic analyses confirm Olpidium as the closest living zoosporic fungus to the non-flagellated, terrestrial fungi.</title>
        <authorList>
            <person name="Chang Y."/>
            <person name="Rochon D."/>
            <person name="Sekimoto S."/>
            <person name="Wang Y."/>
            <person name="Chovatia M."/>
            <person name="Sandor L."/>
            <person name="Salamov A."/>
            <person name="Grigoriev I.V."/>
            <person name="Stajich J.E."/>
            <person name="Spatafora J.W."/>
        </authorList>
    </citation>
    <scope>NUCLEOTIDE SEQUENCE [LARGE SCALE GENOMIC DNA]</scope>
    <source>
        <strain evidence="2">S191</strain>
    </source>
</reference>
<dbReference type="InterPro" id="IPR011047">
    <property type="entry name" value="Quinoprotein_ADH-like_sf"/>
</dbReference>
<evidence type="ECO:0000259" key="1">
    <source>
        <dbReference type="Pfam" id="PF13449"/>
    </source>
</evidence>
<dbReference type="OrthoDB" id="2150742at2759"/>
<dbReference type="SUPFAM" id="SSF50998">
    <property type="entry name" value="Quinoprotein alcohol dehydrogenase-like"/>
    <property type="match status" value="1"/>
</dbReference>
<dbReference type="AlphaFoldDB" id="A0A8H8DIL9"/>
<dbReference type="Gene3D" id="2.130.10.10">
    <property type="entry name" value="YVTN repeat-like/Quinoprotein amine dehydrogenase"/>
    <property type="match status" value="1"/>
</dbReference>
<dbReference type="Pfam" id="PF13449">
    <property type="entry name" value="Phytase-like"/>
    <property type="match status" value="1"/>
</dbReference>
<sequence>MSLCRVSTRRSLSSLVVLILIFAVATGWSRRKKGAPKWQSIFKKGLPNDCEPSGLVWFDDRLYVVHDEGTLYAVDENGKYLDQYDLDGADVESVTAVPSRKGYVYVGVESDASNSMRPVILEINTKTKKKERTFKIPKGFPASESTGMESLTFVPDAEAPNGVGYFLCGSQDEGAKVFVYDVNINSGKSTTIRQLAEFKAPVGTYDLSDMNYCDGKLYFLFDSEQILASVDAKPFLDGVLAQEGSGSIQYAGLATYKTDGTDYEGFTLSDKYAFVGVDTGDLLRCDREVLEAKWVSCEP</sequence>
<organism evidence="2 3">
    <name type="scientific">Olpidium bornovanus</name>
    <dbReference type="NCBI Taxonomy" id="278681"/>
    <lineage>
        <taxon>Eukaryota</taxon>
        <taxon>Fungi</taxon>
        <taxon>Fungi incertae sedis</taxon>
        <taxon>Olpidiomycota</taxon>
        <taxon>Olpidiomycotina</taxon>
        <taxon>Olpidiomycetes</taxon>
        <taxon>Olpidiales</taxon>
        <taxon>Olpidiaceae</taxon>
        <taxon>Olpidium</taxon>
    </lineage>
</organism>